<feature type="transmembrane region" description="Helical" evidence="1">
    <location>
        <begin position="457"/>
        <end position="483"/>
    </location>
</feature>
<dbReference type="KEGG" id="moj:D7D94_06000"/>
<accession>A0A6I6DT68</accession>
<feature type="transmembrane region" description="Helical" evidence="1">
    <location>
        <begin position="838"/>
        <end position="857"/>
    </location>
</feature>
<keyword evidence="1" id="KW-0472">Membrane</keyword>
<feature type="transmembrane region" description="Helical" evidence="1">
    <location>
        <begin position="47"/>
        <end position="69"/>
    </location>
</feature>
<sequence length="923" mass="100983">MSGGGAVPDDAVRLEPRRQTPLYRWLSAQLLRFEARSRARGSRAARWGMRAIWTAVALVGLLLLVGPVVNAPLELDDYYSSAEDAGESWIARSFAADYEVQRTGDGRLELEVEERVQAFFPDGVDLDGIERTLVTELHGHDLRPELVEATLDGSPADVTVADSATRTTFAIAAGERLGGDHDVLLRYTLHDVAADVYDESTGRWQQTLDWDALGAEWAQGTLDKRISVTLPRDLDDALLRQPRASLAWLLLSTDVALEPDSETVDAVTYSATNDQTMPPYASFRLALNFAPGTFAMPPHTPLYWVMVVGPFLPLLVSGAVLLLALAARAVAWADARGRLWYVAQYGPQPDVSPALASHLWGGWRVAALVRAIAAYQRDRSARPKLLRELHRAGRVGDVAAARLRFRAAPERREQRQRGLRRSTAGVVRDGFLGAAVALPVLQIGLARQLSHQMPLSVYWWPLAIVAATAILSVVVIAIATSAFPLTRRGAFAREHLLGLRQYIEQARTAEQTTLRDPLLPYVVLFAGARDGRRIVERALDDAGVPRTAASDPTLLTGGRLAIRAVAILAPLVAILLANTVASPTVETADDSIFDADLAGDYGAFVRAFDATGELIPTADGGLAVEVEERLEMVVEDRHEVPQLLREWRDRPDGSRQELEVTTVEVDGAEVPFETGRRHGKAYLRTELADDWPGEHDVVVRYRLADAAAAIRTADGWRDAVTWTALTPDWDWNWSGVDVDVERVSFALRVPQDIAADAEAVEPLDAPSWTSEDDPPLLEATEDDDAVVYRTALAADDDQWFWLSQGMAGVQLRFDEGAFSSDGRGPWIRHALWQATPPILTVGTGVVALAAALIGVFGGRRLRPGLGRDAARWLAPALAVTQLVLFVWMTADASGEEWFFIWPGVLLLANLAAAVWSLVATRKR</sequence>
<evidence type="ECO:0008006" key="4">
    <source>
        <dbReference type="Google" id="ProtNLM"/>
    </source>
</evidence>
<gene>
    <name evidence="2" type="ORF">D7D94_06000</name>
</gene>
<protein>
    <recommendedName>
        <fullName evidence="4">DUF2207 domain-containing protein</fullName>
    </recommendedName>
</protein>
<feature type="transmembrane region" description="Helical" evidence="1">
    <location>
        <begin position="869"/>
        <end position="887"/>
    </location>
</feature>
<dbReference type="EMBL" id="CP032550">
    <property type="protein sequence ID" value="QGU27266.1"/>
    <property type="molecule type" value="Genomic_DNA"/>
</dbReference>
<organism evidence="2 3">
    <name type="scientific">Microbacterium oryzae</name>
    <dbReference type="NCBI Taxonomy" id="743009"/>
    <lineage>
        <taxon>Bacteria</taxon>
        <taxon>Bacillati</taxon>
        <taxon>Actinomycetota</taxon>
        <taxon>Actinomycetes</taxon>
        <taxon>Micrococcales</taxon>
        <taxon>Microbacteriaceae</taxon>
        <taxon>Microbacterium</taxon>
    </lineage>
</organism>
<evidence type="ECO:0000313" key="3">
    <source>
        <dbReference type="Proteomes" id="UP000422989"/>
    </source>
</evidence>
<reference evidence="2 3" key="1">
    <citation type="submission" date="2018-09" db="EMBL/GenBank/DDBJ databases">
        <title>Whole genome sequencing of Microbacterium oryzae strain MB-10T.</title>
        <authorList>
            <person name="Das S.K."/>
        </authorList>
    </citation>
    <scope>NUCLEOTIDE SEQUENCE [LARGE SCALE GENOMIC DNA]</scope>
    <source>
        <strain evidence="2 3">MB-10</strain>
    </source>
</reference>
<evidence type="ECO:0000313" key="2">
    <source>
        <dbReference type="EMBL" id="QGU27266.1"/>
    </source>
</evidence>
<dbReference type="OrthoDB" id="5027419at2"/>
<feature type="transmembrane region" description="Helical" evidence="1">
    <location>
        <begin position="560"/>
        <end position="581"/>
    </location>
</feature>
<dbReference type="Proteomes" id="UP000422989">
    <property type="component" value="Chromosome"/>
</dbReference>
<evidence type="ECO:0000256" key="1">
    <source>
        <dbReference type="SAM" id="Phobius"/>
    </source>
</evidence>
<dbReference type="RefSeq" id="WP_156241757.1">
    <property type="nucleotide sequence ID" value="NZ_BAAAZL010000008.1"/>
</dbReference>
<keyword evidence="1" id="KW-1133">Transmembrane helix</keyword>
<feature type="transmembrane region" description="Helical" evidence="1">
    <location>
        <begin position="302"/>
        <end position="326"/>
    </location>
</feature>
<name>A0A6I6DT68_9MICO</name>
<proteinExistence type="predicted"/>
<dbReference type="AlphaFoldDB" id="A0A6I6DT68"/>
<feature type="transmembrane region" description="Helical" evidence="1">
    <location>
        <begin position="425"/>
        <end position="445"/>
    </location>
</feature>
<keyword evidence="3" id="KW-1185">Reference proteome</keyword>
<feature type="transmembrane region" description="Helical" evidence="1">
    <location>
        <begin position="899"/>
        <end position="918"/>
    </location>
</feature>
<keyword evidence="1" id="KW-0812">Transmembrane</keyword>